<dbReference type="RefSeq" id="WP_111918787.1">
    <property type="nucleotide sequence ID" value="NZ_CAUWHR010000041.1"/>
</dbReference>
<protein>
    <submittedName>
        <fullName evidence="1">Uncharacterized protein</fullName>
    </submittedName>
</protein>
<sequence length="64" mass="7492">MAVFVFRGKLWTKEILQEKYTVDFLAVGTILHTGQFGNQEFQPLLMYYERENPPVGCLIKRKVV</sequence>
<dbReference type="EMBL" id="CP030280">
    <property type="protein sequence ID" value="AWY97546.1"/>
    <property type="molecule type" value="Genomic_DNA"/>
</dbReference>
<dbReference type="AlphaFoldDB" id="A0A2Z4U935"/>
<evidence type="ECO:0000313" key="2">
    <source>
        <dbReference type="Proteomes" id="UP000250003"/>
    </source>
</evidence>
<dbReference type="KEGG" id="blau:DQQ01_04615"/>
<proteinExistence type="predicted"/>
<accession>A0A2Z4U935</accession>
<dbReference type="Proteomes" id="UP000250003">
    <property type="component" value="Chromosome"/>
</dbReference>
<organism evidence="1 2">
    <name type="scientific">Blautia argi</name>
    <dbReference type="NCBI Taxonomy" id="1912897"/>
    <lineage>
        <taxon>Bacteria</taxon>
        <taxon>Bacillati</taxon>
        <taxon>Bacillota</taxon>
        <taxon>Clostridia</taxon>
        <taxon>Lachnospirales</taxon>
        <taxon>Lachnospiraceae</taxon>
        <taxon>Blautia</taxon>
    </lineage>
</organism>
<gene>
    <name evidence="1" type="ORF">DQQ01_04615</name>
</gene>
<evidence type="ECO:0000313" key="1">
    <source>
        <dbReference type="EMBL" id="AWY97546.1"/>
    </source>
</evidence>
<keyword evidence="2" id="KW-1185">Reference proteome</keyword>
<reference evidence="2" key="1">
    <citation type="submission" date="2018-06" db="EMBL/GenBank/DDBJ databases">
        <title>Description of Blautia argi sp. nov., a new anaerobic isolated from dog feces.</title>
        <authorList>
            <person name="Chang Y.-H."/>
            <person name="Paek J."/>
            <person name="Shin Y."/>
        </authorList>
    </citation>
    <scope>NUCLEOTIDE SEQUENCE [LARGE SCALE GENOMIC DNA]</scope>
    <source>
        <strain evidence="2">KCTC 15426</strain>
    </source>
</reference>
<name>A0A2Z4U935_9FIRM</name>